<evidence type="ECO:0008006" key="6">
    <source>
        <dbReference type="Google" id="ProtNLM"/>
    </source>
</evidence>
<proteinExistence type="predicted"/>
<feature type="compositionally biased region" description="Low complexity" evidence="3">
    <location>
        <begin position="905"/>
        <end position="958"/>
    </location>
</feature>
<sequence>MSAPNLPAQVPSPTTSKPNSQRSQALPVETVDVAVIGADIAGLVSALAASKANPQARVTLFDTASEPPAENDGGVLLSVNGLRALKALDAGLYGRLMTELTSSVHESLFFDMEGQMVRRTPLGQPSSAAASGAAAGGAAGSGRSQRVSARRKAAVAAANAARAAAEPDPTSPPLLVGLHELREALLDALPPDVEIFGRHHLRDIEVGPSGGGSTLLRFALSPSPSAPAVRTVRAKLVIGADGPGSAVRNLQFDTVPAAEQPNSSSAAAADSTSATSSAAQQQQPSTQTAQPQQQPPARIVWRGRFTLRARDPDCARLRNFTTATRTWVDLRAAPGSERVAWLSPAGPNTFVWSASCPAQLLAGRGLPEAAPEGVAEWGKDSPYWRCVAMFEDFPQDFFSAMRATAAAAVVEAGAPRPAPPAATAAAAAALAAPWQWFSGAAALVGDAVYGRAGASLAVDDVASTALNLVLEDAAVLGTCVRQHGMTQRAMAEYGRMRASRVSGMLALPLTSPERVRLRDAVFLPQQQQTQQQTQAATAASDAPAAPLAAAAPAAAPAAVAPAVPAPAPAPAPPASVAAAAVAPIVANVAAVVAESSNGGTGGSPSAAPEPPMIDLSRPSGGASRTPPGSMDLPGLEPTAPGGAPSSPVFSRPSGGAGRVAPGATAAAAAAAAAFEVAADASALVIAASASTSGSAPVIAEPVPAYSVATTPAAVWEVLLGLRPTAASVGAGSSAAASSAVDTAAAGGDAEAAPVPYCSQGTPAAVWQALLLSPAAAHDTLASHPYDPSESPSLAWMALLGPRAPAAPSPQPARATPSPPGSPARPACASSSTAAARPVKAAAPAPAAPAPDMPLPRPVGTSFMPVAAAPAAPAVDPKTLLPKPVLKKPASASAAPSSAPAPPASPSAAAAPSGAPVGTSFTPAAESPAPAAVATPAEQQQPAAPVPAGSGRPRRSAAADGKARGATRRDRRPAPPVTPASSSVGSSGPAPRATRGQVRAVKAAAAAAGAAKAAVNMTVHLGAAAALGGAMASAAHGVPVDAMFHVTHGAVAQVAQVSAFWDELNNLTLASSSLSSMDVTGSVDLA</sequence>
<comment type="caution">
    <text evidence="4">The sequence shown here is derived from an EMBL/GenBank/DDBJ whole genome shotgun (WGS) entry which is preliminary data.</text>
</comment>
<protein>
    <recommendedName>
        <fullName evidence="6">FAD-binding domain-containing protein</fullName>
    </recommendedName>
</protein>
<dbReference type="InterPro" id="IPR050493">
    <property type="entry name" value="FAD-dep_Monooxygenase_BioMet"/>
</dbReference>
<feature type="region of interest" description="Disordered" evidence="3">
    <location>
        <begin position="801"/>
        <end position="855"/>
    </location>
</feature>
<reference evidence="4" key="1">
    <citation type="journal article" date="2020" name="bioRxiv">
        <title>Comparative genomics of Chlamydomonas.</title>
        <authorList>
            <person name="Craig R.J."/>
            <person name="Hasan A.R."/>
            <person name="Ness R.W."/>
            <person name="Keightley P.D."/>
        </authorList>
    </citation>
    <scope>NUCLEOTIDE SEQUENCE</scope>
    <source>
        <strain evidence="4">SAG 7.73</strain>
    </source>
</reference>
<feature type="compositionally biased region" description="Pro residues" evidence="3">
    <location>
        <begin position="804"/>
        <end position="822"/>
    </location>
</feature>
<feature type="compositionally biased region" description="Low complexity" evidence="3">
    <location>
        <begin position="833"/>
        <end position="844"/>
    </location>
</feature>
<gene>
    <name evidence="4" type="ORF">HXX76_014338</name>
</gene>
<feature type="compositionally biased region" description="Pro residues" evidence="3">
    <location>
        <begin position="845"/>
        <end position="855"/>
    </location>
</feature>
<accession>A0A835SC95</accession>
<feature type="compositionally biased region" description="Low complexity" evidence="3">
    <location>
        <begin position="885"/>
        <end position="897"/>
    </location>
</feature>
<feature type="region of interest" description="Disordered" evidence="3">
    <location>
        <begin position="257"/>
        <end position="297"/>
    </location>
</feature>
<dbReference type="Gene3D" id="3.50.50.60">
    <property type="entry name" value="FAD/NAD(P)-binding domain"/>
    <property type="match status" value="2"/>
</dbReference>
<evidence type="ECO:0000256" key="1">
    <source>
        <dbReference type="ARBA" id="ARBA00023002"/>
    </source>
</evidence>
<feature type="region of interest" description="Disordered" evidence="3">
    <location>
        <begin position="121"/>
        <end position="151"/>
    </location>
</feature>
<feature type="region of interest" description="Disordered" evidence="3">
    <location>
        <begin position="595"/>
        <end position="657"/>
    </location>
</feature>
<keyword evidence="1" id="KW-0560">Oxidoreductase</keyword>
<dbReference type="EMBL" id="JAEHOC010000063">
    <property type="protein sequence ID" value="KAG2424613.1"/>
    <property type="molecule type" value="Genomic_DNA"/>
</dbReference>
<name>A0A835SC95_CHLIN</name>
<evidence type="ECO:0000313" key="5">
    <source>
        <dbReference type="Proteomes" id="UP000650467"/>
    </source>
</evidence>
<feature type="compositionally biased region" description="Polar residues" evidence="3">
    <location>
        <begin position="11"/>
        <end position="24"/>
    </location>
</feature>
<dbReference type="PANTHER" id="PTHR13789">
    <property type="entry name" value="MONOOXYGENASE"/>
    <property type="match status" value="1"/>
</dbReference>
<evidence type="ECO:0000313" key="4">
    <source>
        <dbReference type="EMBL" id="KAG2424613.1"/>
    </source>
</evidence>
<dbReference type="Proteomes" id="UP000650467">
    <property type="component" value="Unassembled WGS sequence"/>
</dbReference>
<evidence type="ECO:0000256" key="2">
    <source>
        <dbReference type="ARBA" id="ARBA00023033"/>
    </source>
</evidence>
<dbReference type="GO" id="GO:0004497">
    <property type="term" value="F:monooxygenase activity"/>
    <property type="evidence" value="ECO:0007669"/>
    <property type="project" value="UniProtKB-KW"/>
</dbReference>
<dbReference type="InterPro" id="IPR036188">
    <property type="entry name" value="FAD/NAD-bd_sf"/>
</dbReference>
<keyword evidence="2" id="KW-0503">Monooxygenase</keyword>
<dbReference type="PANTHER" id="PTHR13789:SF309">
    <property type="entry name" value="PUTATIVE (AFU_ORTHOLOGUE AFUA_6G14510)-RELATED"/>
    <property type="match status" value="1"/>
</dbReference>
<keyword evidence="5" id="KW-1185">Reference proteome</keyword>
<feature type="compositionally biased region" description="Low complexity" evidence="3">
    <location>
        <begin position="263"/>
        <end position="297"/>
    </location>
</feature>
<feature type="compositionally biased region" description="Low complexity" evidence="3">
    <location>
        <begin position="978"/>
        <end position="992"/>
    </location>
</feature>
<dbReference type="OrthoDB" id="545045at2759"/>
<dbReference type="PRINTS" id="PR00420">
    <property type="entry name" value="RNGMNOXGNASE"/>
</dbReference>
<feature type="region of interest" description="Disordered" evidence="3">
    <location>
        <begin position="885"/>
        <end position="995"/>
    </location>
</feature>
<dbReference type="SUPFAM" id="SSF51905">
    <property type="entry name" value="FAD/NAD(P)-binding domain"/>
    <property type="match status" value="1"/>
</dbReference>
<feature type="region of interest" description="Disordered" evidence="3">
    <location>
        <begin position="1"/>
        <end position="25"/>
    </location>
</feature>
<dbReference type="AlphaFoldDB" id="A0A835SC95"/>
<organism evidence="4 5">
    <name type="scientific">Chlamydomonas incerta</name>
    <dbReference type="NCBI Taxonomy" id="51695"/>
    <lineage>
        <taxon>Eukaryota</taxon>
        <taxon>Viridiplantae</taxon>
        <taxon>Chlorophyta</taxon>
        <taxon>core chlorophytes</taxon>
        <taxon>Chlorophyceae</taxon>
        <taxon>CS clade</taxon>
        <taxon>Chlamydomonadales</taxon>
        <taxon>Chlamydomonadaceae</taxon>
        <taxon>Chlamydomonas</taxon>
    </lineage>
</organism>
<evidence type="ECO:0000256" key="3">
    <source>
        <dbReference type="SAM" id="MobiDB-lite"/>
    </source>
</evidence>